<proteinExistence type="inferred from homology"/>
<sequence length="115" mass="13336">MSRILRYPYKAYLIIKFILFVLWEILIANFRVAHEVLTPHFRARPGVLAIPLDCRTPVEITLFANIISLTPGTLTLNISEDQKTLYVHAMFIDDVDQLKAEIKHKFEKPIMEILA</sequence>
<dbReference type="GO" id="GO:0008324">
    <property type="term" value="F:monoatomic cation transmembrane transporter activity"/>
    <property type="evidence" value="ECO:0007669"/>
    <property type="project" value="InterPro"/>
</dbReference>
<organism evidence="8 9">
    <name type="scientific">Coxiella burnetii (strain Dugway 5J108-111)</name>
    <dbReference type="NCBI Taxonomy" id="434922"/>
    <lineage>
        <taxon>Bacteria</taxon>
        <taxon>Pseudomonadati</taxon>
        <taxon>Pseudomonadota</taxon>
        <taxon>Gammaproteobacteria</taxon>
        <taxon>Legionellales</taxon>
        <taxon>Coxiellaceae</taxon>
        <taxon>Coxiella</taxon>
    </lineage>
</organism>
<dbReference type="RefSeq" id="WP_011996564.1">
    <property type="nucleotide sequence ID" value="NC_009727.1"/>
</dbReference>
<keyword evidence="4 7" id="KW-0812">Transmembrane</keyword>
<gene>
    <name evidence="8" type="primary">shaE</name>
    <name evidence="8" type="ordered locus">CBUD_0404</name>
</gene>
<evidence type="ECO:0000256" key="6">
    <source>
        <dbReference type="ARBA" id="ARBA00023136"/>
    </source>
</evidence>
<reference evidence="8 9" key="1">
    <citation type="journal article" date="2009" name="Infect. Immun.">
        <title>Comparative genomics reveal extensive transposon-mediated genomic plasticity and diversity among potential effector proteins within the genus Coxiella.</title>
        <authorList>
            <person name="Beare P.A."/>
            <person name="Unsworth N."/>
            <person name="Andoh M."/>
            <person name="Voth D.E."/>
            <person name="Omsland A."/>
            <person name="Gilk S.D."/>
            <person name="Williams K.P."/>
            <person name="Sobral B.W."/>
            <person name="Kupko J.J.III."/>
            <person name="Porcella S.F."/>
            <person name="Samuel J.E."/>
            <person name="Heinzen R.A."/>
        </authorList>
    </citation>
    <scope>NUCLEOTIDE SEQUENCE [LARGE SCALE GENOMIC DNA]</scope>
    <source>
        <strain evidence="8 9">Dugway 5J108-111</strain>
    </source>
</reference>
<evidence type="ECO:0000313" key="9">
    <source>
        <dbReference type="Proteomes" id="UP000008555"/>
    </source>
</evidence>
<dbReference type="AlphaFoldDB" id="A9KDQ2"/>
<evidence type="ECO:0000256" key="1">
    <source>
        <dbReference type="ARBA" id="ARBA00004651"/>
    </source>
</evidence>
<evidence type="ECO:0000313" key="8">
    <source>
        <dbReference type="EMBL" id="ABS77841.1"/>
    </source>
</evidence>
<evidence type="ECO:0000256" key="7">
    <source>
        <dbReference type="SAM" id="Phobius"/>
    </source>
</evidence>
<comment type="subcellular location">
    <subcellularLocation>
        <location evidence="1">Cell membrane</location>
        <topology evidence="1">Multi-pass membrane protein</topology>
    </subcellularLocation>
</comment>
<dbReference type="Pfam" id="PF01899">
    <property type="entry name" value="MNHE"/>
    <property type="match status" value="1"/>
</dbReference>
<evidence type="ECO:0000256" key="2">
    <source>
        <dbReference type="ARBA" id="ARBA00006228"/>
    </source>
</evidence>
<dbReference type="HOGENOM" id="CLU_086615_6_1_6"/>
<comment type="similarity">
    <text evidence="2">Belongs to the CPA3 antiporters (TC 2.A.63) subunit E family.</text>
</comment>
<keyword evidence="6 7" id="KW-0472">Membrane</keyword>
<dbReference type="Proteomes" id="UP000008555">
    <property type="component" value="Chromosome"/>
</dbReference>
<dbReference type="PANTHER" id="PTHR34584:SF1">
    <property type="entry name" value="NA(+)_H(+) ANTIPORTER SUBUNIT E1"/>
    <property type="match status" value="1"/>
</dbReference>
<keyword evidence="3" id="KW-1003">Cell membrane</keyword>
<name>A9KDQ2_COXBN</name>
<keyword evidence="5 7" id="KW-1133">Transmembrane helix</keyword>
<evidence type="ECO:0000256" key="5">
    <source>
        <dbReference type="ARBA" id="ARBA00022989"/>
    </source>
</evidence>
<accession>A9KDQ2</accession>
<dbReference type="InterPro" id="IPR002758">
    <property type="entry name" value="Cation_antiport_E"/>
</dbReference>
<evidence type="ECO:0000256" key="4">
    <source>
        <dbReference type="ARBA" id="ARBA00022692"/>
    </source>
</evidence>
<feature type="transmembrane region" description="Helical" evidence="7">
    <location>
        <begin position="12"/>
        <end position="32"/>
    </location>
</feature>
<dbReference type="PANTHER" id="PTHR34584">
    <property type="entry name" value="NA(+)/H(+) ANTIPORTER SUBUNIT E1"/>
    <property type="match status" value="1"/>
</dbReference>
<protein>
    <submittedName>
        <fullName evidence="8">Sodium/proton antiporter protein</fullName>
    </submittedName>
</protein>
<evidence type="ECO:0000256" key="3">
    <source>
        <dbReference type="ARBA" id="ARBA00022475"/>
    </source>
</evidence>
<dbReference type="EMBL" id="CP000733">
    <property type="protein sequence ID" value="ABS77841.1"/>
    <property type="molecule type" value="Genomic_DNA"/>
</dbReference>
<dbReference type="GO" id="GO:0005886">
    <property type="term" value="C:plasma membrane"/>
    <property type="evidence" value="ECO:0007669"/>
    <property type="project" value="UniProtKB-SubCell"/>
</dbReference>
<dbReference type="KEGG" id="cbd:CBUD_0404"/>